<dbReference type="EMBL" id="SWKU01000007">
    <property type="protein sequence ID" value="KAF3004917.1"/>
    <property type="molecule type" value="Genomic_DNA"/>
</dbReference>
<evidence type="ECO:0000256" key="1">
    <source>
        <dbReference type="SAM" id="MobiDB-lite"/>
    </source>
</evidence>
<protein>
    <submittedName>
        <fullName evidence="2">Uncharacterized protein</fullName>
    </submittedName>
</protein>
<feature type="region of interest" description="Disordered" evidence="1">
    <location>
        <begin position="32"/>
        <end position="74"/>
    </location>
</feature>
<dbReference type="AlphaFoldDB" id="A0A9P4W873"/>
<dbReference type="Proteomes" id="UP000801428">
    <property type="component" value="Unassembled WGS sequence"/>
</dbReference>
<comment type="caution">
    <text evidence="2">The sequence shown here is derived from an EMBL/GenBank/DDBJ whole genome shotgun (WGS) entry which is preliminary data.</text>
</comment>
<sequence length="717" mass="79786">MTASAGFYPQSSFPPSFSLGALFGFPSNPQTSWRYEPPSLPKNASPVEPSIHTPKDVPPKEPRGPDVHMSPAKQDATLFPSLRSTTYTEVWSRLDEVAVVDQAPSVSQTHDQLSISDREFEKCLEAFKAALATAQAGHRELGDVFVQHLPPAPSLWRYYAAVLEHLGQLGHDRKPFFARLLHSNGDLLRKTNAFEGASDCAKFMEQLGSVSELQKVRDNILDIIAQMVLQAKNSTTEAHDVVILRLIEHTGRNMSLKGRHRQLSAVLKRSYALASKLRQSPDNQLLLAHLAHPNRAQDVISSTVRSIDQASCDIATAERALFYMPHQHLLWLISRVTPRLATLRTSRRESTGSTMRKSRSDVARNLDVWLQLLHRVDTKAKTNGAFLHAATASLARALGSVWSKKHAARVQQEYLIKALLLRLGIDAGIPLTMNEPRQFHVLFGDVLLQLRTQPTGHTALLDLALPLIAEHAGSIGLLRCLQTMEELGLPLSTHVDFDSLVANEIAMLQDSTAALSQKQLQNRALIMQSCEKLLNTLDRMGHTLQARMVEVAALSGNRQFTNVLLHAKTTSALPLAFRDASTSLSLLDRVGLVHQLAVHYSQDTTRTQRATWRSIYYLYNYMKAHSLPVGPLFTKAVVQASITRPQAENQFVSARRLIWVCHLVARVEGDAAAARVEDQYWKWRGRLIGQSKRIYVGVGGNKHGKAHVGTLKRLRLI</sequence>
<evidence type="ECO:0000313" key="3">
    <source>
        <dbReference type="Proteomes" id="UP000801428"/>
    </source>
</evidence>
<reference evidence="2" key="1">
    <citation type="submission" date="2019-04" db="EMBL/GenBank/DDBJ databases">
        <title>Sequencing of skin fungus with MAO and IRED activity.</title>
        <authorList>
            <person name="Marsaioli A.J."/>
            <person name="Bonatto J.M.C."/>
            <person name="Reis Junior O."/>
        </authorList>
    </citation>
    <scope>NUCLEOTIDE SEQUENCE</scope>
    <source>
        <strain evidence="2">30M1</strain>
    </source>
</reference>
<feature type="compositionally biased region" description="Basic and acidic residues" evidence="1">
    <location>
        <begin position="53"/>
        <end position="66"/>
    </location>
</feature>
<proteinExistence type="predicted"/>
<evidence type="ECO:0000313" key="2">
    <source>
        <dbReference type="EMBL" id="KAF3004917.1"/>
    </source>
</evidence>
<gene>
    <name evidence="2" type="ORF">E8E13_006875</name>
</gene>
<organism evidence="2 3">
    <name type="scientific">Curvularia kusanoi</name>
    <name type="common">Cochliobolus kusanoi</name>
    <dbReference type="NCBI Taxonomy" id="90978"/>
    <lineage>
        <taxon>Eukaryota</taxon>
        <taxon>Fungi</taxon>
        <taxon>Dikarya</taxon>
        <taxon>Ascomycota</taxon>
        <taxon>Pezizomycotina</taxon>
        <taxon>Dothideomycetes</taxon>
        <taxon>Pleosporomycetidae</taxon>
        <taxon>Pleosporales</taxon>
        <taxon>Pleosporineae</taxon>
        <taxon>Pleosporaceae</taxon>
        <taxon>Curvularia</taxon>
    </lineage>
</organism>
<dbReference type="OrthoDB" id="5428038at2759"/>
<name>A0A9P4W873_CURKU</name>
<accession>A0A9P4W873</accession>
<keyword evidence="3" id="KW-1185">Reference proteome</keyword>